<dbReference type="AlphaFoldDB" id="A0AAU7E8X2"/>
<feature type="binding site" evidence="13">
    <location>
        <begin position="341"/>
        <end position="344"/>
    </location>
    <ligand>
        <name>4-CDP-2-C-methyl-D-erythritol 2-phosphate</name>
        <dbReference type="ChEBI" id="CHEBI:57919"/>
    </ligand>
</feature>
<dbReference type="SUPFAM" id="SSF53448">
    <property type="entry name" value="Nucleotide-diphospho-sugar transferases"/>
    <property type="match status" value="1"/>
</dbReference>
<comment type="caution">
    <text evidence="13">Lacks conserved residue(s) required for the propagation of feature annotation.</text>
</comment>
<dbReference type="InterPro" id="IPR036571">
    <property type="entry name" value="MECDP_synthase_sf"/>
</dbReference>
<dbReference type="InterPro" id="IPR029044">
    <property type="entry name" value="Nucleotide-diphossugar_trans"/>
</dbReference>
<dbReference type="PANTHER" id="PTHR43181:SF1">
    <property type="entry name" value="2-C-METHYL-D-ERYTHRITOL 2,4-CYCLODIPHOSPHATE SYNTHASE, CHLOROPLASTIC"/>
    <property type="match status" value="1"/>
</dbReference>
<reference evidence="15" key="1">
    <citation type="submission" date="2024-05" db="EMBL/GenBank/DDBJ databases">
        <title>Campylobacter coli isolated from environmental waters in Slovenia.</title>
        <authorList>
            <person name="Zautner A.E."/>
            <person name="Bunk B."/>
            <person name="Riedel T."/>
            <person name="Sproeer C."/>
        </authorList>
    </citation>
    <scope>NUCLEOTIDE SEQUENCE</scope>
    <source>
        <strain evidence="15">CCS1377</strain>
    </source>
</reference>
<evidence type="ECO:0000256" key="12">
    <source>
        <dbReference type="ARBA" id="ARBA00023268"/>
    </source>
</evidence>
<evidence type="ECO:0000256" key="3">
    <source>
        <dbReference type="ARBA" id="ARBA00001968"/>
    </source>
</evidence>
<evidence type="ECO:0000256" key="10">
    <source>
        <dbReference type="ARBA" id="ARBA00023229"/>
    </source>
</evidence>
<dbReference type="NCBIfam" id="NF006899">
    <property type="entry name" value="PRK09382.1"/>
    <property type="match status" value="1"/>
</dbReference>
<dbReference type="Gene3D" id="3.30.1330.50">
    <property type="entry name" value="2-C-methyl-D-erythritol 2,4-cyclodiphosphate synthase"/>
    <property type="match status" value="1"/>
</dbReference>
<evidence type="ECO:0000256" key="1">
    <source>
        <dbReference type="ARBA" id="ARBA00000200"/>
    </source>
</evidence>
<feature type="region of interest" description="2-C-methyl-D-erythritol 2,4-cyclodiphosphate synthase" evidence="13">
    <location>
        <begin position="211"/>
        <end position="371"/>
    </location>
</feature>
<evidence type="ECO:0000256" key="13">
    <source>
        <dbReference type="HAMAP-Rule" id="MF_01520"/>
    </source>
</evidence>
<dbReference type="GO" id="GO:0008685">
    <property type="term" value="F:2-C-methyl-D-erythritol 2,4-cyclodiphosphate synthase activity"/>
    <property type="evidence" value="ECO:0007669"/>
    <property type="project" value="UniProtKB-UniRule"/>
</dbReference>
<dbReference type="InterPro" id="IPR003526">
    <property type="entry name" value="MECDP_synthase"/>
</dbReference>
<feature type="site" description="Positions MEP for the nucleophilic attack" evidence="13">
    <location>
        <position position="139"/>
    </location>
</feature>
<dbReference type="EMBL" id="CP155620">
    <property type="protein sequence ID" value="XBJ29313.1"/>
    <property type="molecule type" value="Genomic_DNA"/>
</dbReference>
<comment type="similarity">
    <text evidence="13">In the N-terminal section; belongs to the IspD/TarI cytidylyltransferase family. IspD subfamily.</text>
</comment>
<dbReference type="GO" id="GO:0016114">
    <property type="term" value="P:terpenoid biosynthetic process"/>
    <property type="evidence" value="ECO:0007669"/>
    <property type="project" value="InterPro"/>
</dbReference>
<dbReference type="Pfam" id="PF02542">
    <property type="entry name" value="YgbB"/>
    <property type="match status" value="1"/>
</dbReference>
<feature type="binding site" evidence="13">
    <location>
        <begin position="243"/>
        <end position="244"/>
    </location>
    <ligand>
        <name>4-CDP-2-C-methyl-D-erythritol 2-phosphate</name>
        <dbReference type="ChEBI" id="CHEBI:57919"/>
    </ligand>
</feature>
<keyword evidence="7 13" id="KW-0808">Transferase</keyword>
<evidence type="ECO:0000313" key="15">
    <source>
        <dbReference type="EMBL" id="XBJ29313.1"/>
    </source>
</evidence>
<feature type="domain" description="2-C-methyl-D-erythritol 2,4-cyclodiphosphate synthase" evidence="14">
    <location>
        <begin position="212"/>
        <end position="363"/>
    </location>
</feature>
<evidence type="ECO:0000256" key="4">
    <source>
        <dbReference type="ARBA" id="ARBA00004709"/>
    </source>
</evidence>
<evidence type="ECO:0000256" key="8">
    <source>
        <dbReference type="ARBA" id="ARBA00022695"/>
    </source>
</evidence>
<feature type="binding site" evidence="13">
    <location>
        <position position="251"/>
    </location>
    <ligand>
        <name>a divalent metal cation</name>
        <dbReference type="ChEBI" id="CHEBI:60240"/>
    </ligand>
</feature>
<dbReference type="PROSITE" id="PS01350">
    <property type="entry name" value="ISPF"/>
    <property type="match status" value="1"/>
</dbReference>
<name>A0AAU7E8X2_9BACT</name>
<dbReference type="GO" id="GO:0019288">
    <property type="term" value="P:isopentenyl diphosphate biosynthetic process, methylerythritol 4-phosphate pathway"/>
    <property type="evidence" value="ECO:0007669"/>
    <property type="project" value="UniProtKB-UniRule"/>
</dbReference>
<dbReference type="PANTHER" id="PTHR43181">
    <property type="entry name" value="2-C-METHYL-D-ERYTHRITOL 2,4-CYCLODIPHOSPHATE SYNTHASE, CHLOROPLASTIC"/>
    <property type="match status" value="1"/>
</dbReference>
<dbReference type="RefSeq" id="WP_348518634.1">
    <property type="nucleotide sequence ID" value="NZ_CP155620.1"/>
</dbReference>
<feature type="site" description="Transition state stabilizer" evidence="13">
    <location>
        <position position="23"/>
    </location>
</feature>
<dbReference type="CDD" id="cd02516">
    <property type="entry name" value="CDP-ME_synthetase"/>
    <property type="match status" value="1"/>
</dbReference>
<dbReference type="HAMAP" id="MF_00107">
    <property type="entry name" value="IspF"/>
    <property type="match status" value="1"/>
</dbReference>
<keyword evidence="11 13" id="KW-0456">Lyase</keyword>
<comment type="cofactor">
    <cofactor evidence="3 13">
        <name>a divalent metal cation</name>
        <dbReference type="ChEBI" id="CHEBI:60240"/>
    </cofactor>
</comment>
<dbReference type="GO" id="GO:0046872">
    <property type="term" value="F:metal ion binding"/>
    <property type="evidence" value="ECO:0007669"/>
    <property type="project" value="UniProtKB-KW"/>
</dbReference>
<feature type="binding site" evidence="13">
    <location>
        <position position="217"/>
    </location>
    <ligand>
        <name>a divalent metal cation</name>
        <dbReference type="ChEBI" id="CHEBI:60240"/>
    </ligand>
</feature>
<comment type="similarity">
    <text evidence="13">In the C-terminal section; belongs to the IspF family.</text>
</comment>
<comment type="function">
    <text evidence="13">Bifunctional enzyme that catalyzes the formation of 4-diphosphocytidyl-2-C-methyl-D-erythritol from CTP and 2-C-methyl-D-erythritol 4-phosphate (MEP) (IspD), and catalyzes the conversion of 4-diphosphocytidyl-2-C-methyl-D-erythritol 2-phosphate (CDP-ME2P) to 2-C-methyl-D-erythritol 2,4-cyclodiphosphate (ME-CPP) with a corresponding release of cytidine 5-monophosphate (CMP) (IspF).</text>
</comment>
<dbReference type="EC" id="2.7.7.60" evidence="13"/>
<feature type="binding site" evidence="13">
    <location>
        <position position="351"/>
    </location>
    <ligand>
        <name>4-CDP-2-C-methyl-D-erythritol 2-phosphate</name>
        <dbReference type="ChEBI" id="CHEBI:57919"/>
    </ligand>
</feature>
<comment type="pathway">
    <text evidence="5 13">Isoprenoid biosynthesis; isopentenyl diphosphate biosynthesis via DXP pathway; isopentenyl diphosphate from 1-deoxy-D-xylulose 5-phosphate: step 2/6.</text>
</comment>
<dbReference type="NCBIfam" id="TIGR00151">
    <property type="entry name" value="ispF"/>
    <property type="match status" value="1"/>
</dbReference>
<keyword evidence="9 13" id="KW-0479">Metal-binding</keyword>
<evidence type="ECO:0000259" key="14">
    <source>
        <dbReference type="Pfam" id="PF02542"/>
    </source>
</evidence>
<comment type="catalytic activity">
    <reaction evidence="2 13">
        <text>2-C-methyl-D-erythritol 4-phosphate + CTP + H(+) = 4-CDP-2-C-methyl-D-erythritol + diphosphate</text>
        <dbReference type="Rhea" id="RHEA:13429"/>
        <dbReference type="ChEBI" id="CHEBI:15378"/>
        <dbReference type="ChEBI" id="CHEBI:33019"/>
        <dbReference type="ChEBI" id="CHEBI:37563"/>
        <dbReference type="ChEBI" id="CHEBI:57823"/>
        <dbReference type="ChEBI" id="CHEBI:58262"/>
        <dbReference type="EC" id="2.7.7.60"/>
    </reaction>
</comment>
<keyword evidence="10 13" id="KW-0414">Isoprene biosynthesis</keyword>
<feature type="site" description="Positions MEP for the nucleophilic attack" evidence="13">
    <location>
        <position position="191"/>
    </location>
</feature>
<evidence type="ECO:0000256" key="7">
    <source>
        <dbReference type="ARBA" id="ARBA00022679"/>
    </source>
</evidence>
<gene>
    <name evidence="13" type="primary">ispDF</name>
    <name evidence="15" type="ORF">AAH949_00270</name>
</gene>
<dbReference type="Gene3D" id="3.90.550.10">
    <property type="entry name" value="Spore Coat Polysaccharide Biosynthesis Protein SpsA, Chain A"/>
    <property type="match status" value="1"/>
</dbReference>
<dbReference type="InterPro" id="IPR018294">
    <property type="entry name" value="ISPD_synthase_CS"/>
</dbReference>
<dbReference type="HAMAP" id="MF_01520">
    <property type="entry name" value="IspDF"/>
    <property type="match status" value="1"/>
</dbReference>
<evidence type="ECO:0000256" key="9">
    <source>
        <dbReference type="ARBA" id="ARBA00022723"/>
    </source>
</evidence>
<dbReference type="InterPro" id="IPR026596">
    <property type="entry name" value="IspD/F"/>
</dbReference>
<feature type="binding site" evidence="13">
    <location>
        <begin position="265"/>
        <end position="267"/>
    </location>
    <ligand>
        <name>4-CDP-2-C-methyl-D-erythritol 2-phosphate</name>
        <dbReference type="ChEBI" id="CHEBI:57919"/>
    </ligand>
</feature>
<dbReference type="SUPFAM" id="SSF69765">
    <property type="entry name" value="IpsF-like"/>
    <property type="match status" value="1"/>
</dbReference>
<organism evidence="15">
    <name type="scientific">Campylobacter sp. CCS1377</name>
    <dbReference type="NCBI Taxonomy" id="3158229"/>
    <lineage>
        <taxon>Bacteria</taxon>
        <taxon>Pseudomonadati</taxon>
        <taxon>Campylobacterota</taxon>
        <taxon>Epsilonproteobacteria</taxon>
        <taxon>Campylobacterales</taxon>
        <taxon>Campylobacteraceae</taxon>
        <taxon>Campylobacter</taxon>
    </lineage>
</organism>
<keyword evidence="12 13" id="KW-0511">Multifunctional enzyme</keyword>
<comment type="pathway">
    <text evidence="4 13">Isoprenoid biosynthesis; isopentenyl diphosphate biosynthesis via DXP pathway; isopentenyl diphosphate from 1-deoxy-D-xylulose 5-phosphate: step 4/6.</text>
</comment>
<dbReference type="InterPro" id="IPR020555">
    <property type="entry name" value="MECDP_synthase_CS"/>
</dbReference>
<accession>A0AAU7E8X2</accession>
<comment type="catalytic activity">
    <reaction evidence="1 13">
        <text>4-CDP-2-C-methyl-D-erythritol 2-phosphate = 2-C-methyl-D-erythritol 2,4-cyclic diphosphate + CMP</text>
        <dbReference type="Rhea" id="RHEA:23864"/>
        <dbReference type="ChEBI" id="CHEBI:57919"/>
        <dbReference type="ChEBI" id="CHEBI:58483"/>
        <dbReference type="ChEBI" id="CHEBI:60377"/>
        <dbReference type="EC" id="4.6.1.12"/>
    </reaction>
</comment>
<evidence type="ECO:0000256" key="6">
    <source>
        <dbReference type="ARBA" id="ARBA00009789"/>
    </source>
</evidence>
<feature type="region of interest" description="2-C-methyl-D-erythritol 4-phosphate cytidylyltransferase" evidence="13">
    <location>
        <begin position="1"/>
        <end position="210"/>
    </location>
</feature>
<feature type="binding site" evidence="13">
    <location>
        <begin position="270"/>
        <end position="274"/>
    </location>
    <ligand>
        <name>4-CDP-2-C-methyl-D-erythritol 2-phosphate</name>
        <dbReference type="ChEBI" id="CHEBI:57919"/>
    </ligand>
</feature>
<dbReference type="NCBIfam" id="TIGR00453">
    <property type="entry name" value="ispD"/>
    <property type="match status" value="1"/>
</dbReference>
<dbReference type="PROSITE" id="PS01295">
    <property type="entry name" value="ISPD"/>
    <property type="match status" value="1"/>
</dbReference>
<feature type="site" description="Transition state stabilizer" evidence="13">
    <location>
        <position position="16"/>
    </location>
</feature>
<evidence type="ECO:0000256" key="5">
    <source>
        <dbReference type="ARBA" id="ARBA00004787"/>
    </source>
</evidence>
<feature type="binding site" evidence="13">
    <location>
        <position position="219"/>
    </location>
    <ligand>
        <name>a divalent metal cation</name>
        <dbReference type="ChEBI" id="CHEBI:60240"/>
    </ligand>
</feature>
<dbReference type="GO" id="GO:0050518">
    <property type="term" value="F:2-C-methyl-D-erythritol 4-phosphate cytidylyltransferase activity"/>
    <property type="evidence" value="ECO:0007669"/>
    <property type="project" value="UniProtKB-UniRule"/>
</dbReference>
<comment type="similarity">
    <text evidence="6">Belongs to the IspD/TarI cytidylyltransferase family. IspD subfamily.</text>
</comment>
<dbReference type="CDD" id="cd00554">
    <property type="entry name" value="MECDP_synthase"/>
    <property type="match status" value="1"/>
</dbReference>
<feature type="site" description="Transition state stabilizer" evidence="13">
    <location>
        <position position="243"/>
    </location>
</feature>
<feature type="binding site" evidence="13">
    <location>
        <begin position="217"/>
        <end position="219"/>
    </location>
    <ligand>
        <name>4-CDP-2-C-methyl-D-erythritol 2-phosphate</name>
        <dbReference type="ChEBI" id="CHEBI:57919"/>
    </ligand>
</feature>
<proteinExistence type="inferred from homology"/>
<evidence type="ECO:0000256" key="2">
    <source>
        <dbReference type="ARBA" id="ARBA00001282"/>
    </source>
</evidence>
<dbReference type="EC" id="4.6.1.12" evidence="13"/>
<protein>
    <recommendedName>
        <fullName evidence="13">Bifunctional enzyme IspD/IspF</fullName>
    </recommendedName>
    <domain>
        <recommendedName>
            <fullName evidence="13">2-C-methyl-D-erythritol 4-phosphate cytidylyltransferase</fullName>
            <ecNumber evidence="13">2.7.7.60</ecNumber>
        </recommendedName>
        <alternativeName>
            <fullName evidence="13">4-diphosphocytidyl-2C-methyl-D-erythritol synthase</fullName>
        </alternativeName>
        <alternativeName>
            <fullName evidence="13">MEP cytidylyltransferase</fullName>
            <shortName evidence="13">MCT</shortName>
        </alternativeName>
    </domain>
    <domain>
        <recommendedName>
            <fullName evidence="13">2-C-methyl-D-erythritol 2,4-cyclodiphosphate synthase</fullName>
            <shortName evidence="13">MECDP-synthase</shortName>
            <shortName evidence="13">MECPP-synthase</shortName>
            <shortName evidence="13">MECPS</shortName>
            <ecNumber evidence="13">4.6.1.12</ecNumber>
        </recommendedName>
    </domain>
</protein>
<dbReference type="InterPro" id="IPR001228">
    <property type="entry name" value="IspD"/>
</dbReference>
<sequence>MFDISLIMLAAGDSTRFDLKVKKQFLRLNHDPLWLYVTKKLSSYYNFKKIIVTSSNAKYMQKFSSNYEIIQGGNSRAQSLKNALEKVNSEFVMVSDVARANISKKMLKKLIENIPNADCITPTLKVVDTSILENEILQREKIKLIQTPQLSRTKLLKKALESGVEFSDDSTAVASVGGKIWYIQGDENARKITYKEDLKKMKLPKPASEIFCGNGFDVHEFGENRPLILGGVQIHPTMGLKAHSDGDVLAHSLTDALLGAASLGDIGELYPDTDMKYKNANSIELLKEAYKKVQEVGFELVNADITVIAQEPKLQKFKEEIAKKLAKTLNIEMFRINVKATTTEKLGFIGRKEGIAVMSNVNLKYFDWTAI</sequence>
<evidence type="ECO:0000256" key="11">
    <source>
        <dbReference type="ARBA" id="ARBA00023239"/>
    </source>
</evidence>
<feature type="binding site" evidence="13">
    <location>
        <position position="348"/>
    </location>
    <ligand>
        <name>4-CDP-2-C-methyl-D-erythritol 2-phosphate</name>
        <dbReference type="ChEBI" id="CHEBI:57919"/>
    </ligand>
</feature>
<dbReference type="InterPro" id="IPR034683">
    <property type="entry name" value="IspD/TarI"/>
</dbReference>
<dbReference type="Pfam" id="PF01128">
    <property type="entry name" value="IspD"/>
    <property type="match status" value="1"/>
</dbReference>
<feature type="site" description="Transition state stabilizer" evidence="13">
    <location>
        <position position="342"/>
    </location>
</feature>
<keyword evidence="8 13" id="KW-0548">Nucleotidyltransferase</keyword>